<dbReference type="Proteomes" id="UP000249616">
    <property type="component" value="Chromosome"/>
</dbReference>
<evidence type="ECO:0000313" key="2">
    <source>
        <dbReference type="Proteomes" id="UP000249616"/>
    </source>
</evidence>
<dbReference type="RefSeq" id="WP_053762991.1">
    <property type="nucleotide sequence ID" value="NZ_CP030073.1"/>
</dbReference>
<sequence length="67" mass="7211">MSVCCCRRGERVGSESTGCRAPDTDFVRDPSFCTRLHRPGIGFGDVDEHIETVLAPAVRCRQAATGG</sequence>
<dbReference type="AlphaFoldDB" id="A0A2Z4J314"/>
<proteinExistence type="predicted"/>
<organism evidence="1 2">
    <name type="scientific">Streptomyces cadmiisoli</name>
    <dbReference type="NCBI Taxonomy" id="2184053"/>
    <lineage>
        <taxon>Bacteria</taxon>
        <taxon>Bacillati</taxon>
        <taxon>Actinomycetota</taxon>
        <taxon>Actinomycetes</taxon>
        <taxon>Kitasatosporales</taxon>
        <taxon>Streptomycetaceae</taxon>
        <taxon>Streptomyces</taxon>
        <taxon>Streptomyces aurantiacus group</taxon>
    </lineage>
</organism>
<accession>A0A2Z4J314</accession>
<evidence type="ECO:0000313" key="1">
    <source>
        <dbReference type="EMBL" id="AWW39397.1"/>
    </source>
</evidence>
<dbReference type="EMBL" id="CP030073">
    <property type="protein sequence ID" value="AWW39397.1"/>
    <property type="molecule type" value="Genomic_DNA"/>
</dbReference>
<keyword evidence="2" id="KW-1185">Reference proteome</keyword>
<dbReference type="GeneID" id="32589662"/>
<reference evidence="1 2" key="1">
    <citation type="journal article" date="2019" name="Int. J. Syst. Evol. Microbiol.">
        <title>Streptomyces cadmiisoli sp. nov., a novel actinomycete isolated from cadmium-contaminated soil.</title>
        <authorList>
            <person name="Li K."/>
            <person name="Tang X."/>
            <person name="Zhao J."/>
            <person name="Guo Y."/>
            <person name="Tang Y."/>
            <person name="Gao J."/>
        </authorList>
    </citation>
    <scope>NUCLEOTIDE SEQUENCE [LARGE SCALE GENOMIC DNA]</scope>
    <source>
        <strain evidence="1 2">ZFG47</strain>
    </source>
</reference>
<protein>
    <submittedName>
        <fullName evidence="1">Uncharacterized protein</fullName>
    </submittedName>
</protein>
<dbReference type="KEGG" id="scad:DN051_24340"/>
<gene>
    <name evidence="1" type="ORF">DN051_24340</name>
</gene>
<name>A0A2Z4J314_9ACTN</name>